<keyword evidence="12" id="KW-1185">Reference proteome</keyword>
<organism evidence="11 12">
    <name type="scientific">Azohydromonas lata</name>
    <dbReference type="NCBI Taxonomy" id="45677"/>
    <lineage>
        <taxon>Bacteria</taxon>
        <taxon>Pseudomonadati</taxon>
        <taxon>Pseudomonadota</taxon>
        <taxon>Betaproteobacteria</taxon>
        <taxon>Burkholderiales</taxon>
        <taxon>Sphaerotilaceae</taxon>
        <taxon>Azohydromonas</taxon>
    </lineage>
</organism>
<evidence type="ECO:0000256" key="6">
    <source>
        <dbReference type="ARBA" id="ARBA00022989"/>
    </source>
</evidence>
<evidence type="ECO:0000256" key="4">
    <source>
        <dbReference type="ARBA" id="ARBA00022741"/>
    </source>
</evidence>
<dbReference type="PROSITE" id="PS00211">
    <property type="entry name" value="ABC_TRANSPORTER_1"/>
    <property type="match status" value="1"/>
</dbReference>
<dbReference type="Gene3D" id="3.40.50.300">
    <property type="entry name" value="P-loop containing nucleotide triphosphate hydrolases"/>
    <property type="match status" value="1"/>
</dbReference>
<name>A0ABU5IJK1_9BURK</name>
<keyword evidence="7 8" id="KW-0472">Membrane</keyword>
<comment type="caution">
    <text evidence="11">The sequence shown here is derived from an EMBL/GenBank/DDBJ whole genome shotgun (WGS) entry which is preliminary data.</text>
</comment>
<evidence type="ECO:0000256" key="2">
    <source>
        <dbReference type="ARBA" id="ARBA00022475"/>
    </source>
</evidence>
<keyword evidence="2" id="KW-1003">Cell membrane</keyword>
<dbReference type="InterPro" id="IPR039421">
    <property type="entry name" value="Type_1_exporter"/>
</dbReference>
<evidence type="ECO:0000256" key="7">
    <source>
        <dbReference type="ARBA" id="ARBA00023136"/>
    </source>
</evidence>
<dbReference type="SUPFAM" id="SSF52540">
    <property type="entry name" value="P-loop containing nucleoside triphosphate hydrolases"/>
    <property type="match status" value="1"/>
</dbReference>
<dbReference type="InterPro" id="IPR017871">
    <property type="entry name" value="ABC_transporter-like_CS"/>
</dbReference>
<feature type="domain" description="ABC transmembrane type-1" evidence="10">
    <location>
        <begin position="23"/>
        <end position="288"/>
    </location>
</feature>
<dbReference type="CDD" id="cd18552">
    <property type="entry name" value="ABC_6TM_MsbA_like"/>
    <property type="match status" value="1"/>
</dbReference>
<accession>A0ABU5IJK1</accession>
<evidence type="ECO:0000259" key="10">
    <source>
        <dbReference type="PROSITE" id="PS50929"/>
    </source>
</evidence>
<dbReference type="InterPro" id="IPR003439">
    <property type="entry name" value="ABC_transporter-like_ATP-bd"/>
</dbReference>
<evidence type="ECO:0000313" key="11">
    <source>
        <dbReference type="EMBL" id="MDZ5459077.1"/>
    </source>
</evidence>
<keyword evidence="3 8" id="KW-0812">Transmembrane</keyword>
<gene>
    <name evidence="11" type="ORF">SM757_21095</name>
</gene>
<evidence type="ECO:0000313" key="12">
    <source>
        <dbReference type="Proteomes" id="UP001293718"/>
    </source>
</evidence>
<protein>
    <submittedName>
        <fullName evidence="11">ABC transporter transmembrane domain-containing protein</fullName>
    </submittedName>
</protein>
<evidence type="ECO:0000256" key="5">
    <source>
        <dbReference type="ARBA" id="ARBA00022840"/>
    </source>
</evidence>
<proteinExistence type="predicted"/>
<dbReference type="RefSeq" id="WP_322466928.1">
    <property type="nucleotide sequence ID" value="NZ_JAXOJX010000038.1"/>
</dbReference>
<keyword evidence="4" id="KW-0547">Nucleotide-binding</keyword>
<dbReference type="Pfam" id="PF00664">
    <property type="entry name" value="ABC_membrane"/>
    <property type="match status" value="1"/>
</dbReference>
<reference evidence="11 12" key="1">
    <citation type="submission" date="2023-11" db="EMBL/GenBank/DDBJ databases">
        <title>Draft genome of Azohydromonas lata strain H1 (DSM1123), a polyhydroxyalkanoate producer.</title>
        <authorList>
            <person name="Traversa D."/>
            <person name="D'Addabbo P."/>
            <person name="Pazzani C."/>
            <person name="Manzari C."/>
            <person name="Chiara M."/>
            <person name="Scrascia M."/>
        </authorList>
    </citation>
    <scope>NUCLEOTIDE SEQUENCE [LARGE SCALE GENOMIC DNA]</scope>
    <source>
        <strain evidence="11 12">H1</strain>
    </source>
</reference>
<comment type="subcellular location">
    <subcellularLocation>
        <location evidence="1">Cell membrane</location>
        <topology evidence="1">Multi-pass membrane protein</topology>
    </subcellularLocation>
</comment>
<dbReference type="PANTHER" id="PTHR43394:SF1">
    <property type="entry name" value="ATP-BINDING CASSETTE SUB-FAMILY B MEMBER 10, MITOCHONDRIAL"/>
    <property type="match status" value="1"/>
</dbReference>
<dbReference type="Proteomes" id="UP001293718">
    <property type="component" value="Unassembled WGS sequence"/>
</dbReference>
<dbReference type="SUPFAM" id="SSF90123">
    <property type="entry name" value="ABC transporter transmembrane region"/>
    <property type="match status" value="1"/>
</dbReference>
<dbReference type="SMART" id="SM00382">
    <property type="entry name" value="AAA"/>
    <property type="match status" value="1"/>
</dbReference>
<dbReference type="InterPro" id="IPR003593">
    <property type="entry name" value="AAA+_ATPase"/>
</dbReference>
<evidence type="ECO:0000259" key="9">
    <source>
        <dbReference type="PROSITE" id="PS50893"/>
    </source>
</evidence>
<sequence>MTNWQVLQRLSRYFKPERWGIGGALVAFLAGSSTEPLIPLLLQQALDKGFLEKPAFPLWMVPVALIGLFMARGALSFAGTYMLQRSVSRVVLYLRRDLSNAVLRADAPLYSRLTPGVVVTKVINDPQNMAGMLGGAIITVLRDGTTVFALLVYLFYLNWQLTLLSLITVPLLRIGMRSVHRRVQHVGSVGYEAQIRLVSVVDDMARAWRVIRTFDAAAFEQGRFEREARQVQRFAVKSAAASAMMTPMSQLVASFGVAAIVTLAMWQAQQNGATVGEFAAYVAALLLVVSKTRPLTDVSQPIVGGIIVARASFDLMDTPPEPDAGKRVLERVQGEIVFDDVTVLYPGAEQPALDRLALTVAPGTTVALVGSSGAGKTTVVSTLLGFAEPQSGQVRLDSVPLPELTKASLRKQFAVVSQDIVLFDGSIAANVVYAQPFDAARVESCLRAAALWDFVCSLPEKLETPIGVNGSRLSGGQRQRLAIARALYKDAPVWILDEATSALDTESERAIQQALEQWQGQKTMIVIAHRLSTIRKADAICVMEGGRVIEQGSHAELLALDGRYAAMVKVQQAA</sequence>
<evidence type="ECO:0000256" key="8">
    <source>
        <dbReference type="SAM" id="Phobius"/>
    </source>
</evidence>
<feature type="transmembrane region" description="Helical" evidence="8">
    <location>
        <begin position="20"/>
        <end position="42"/>
    </location>
</feature>
<dbReference type="InterPro" id="IPR011527">
    <property type="entry name" value="ABC1_TM_dom"/>
</dbReference>
<keyword evidence="5" id="KW-0067">ATP-binding</keyword>
<feature type="transmembrane region" description="Helical" evidence="8">
    <location>
        <begin position="150"/>
        <end position="172"/>
    </location>
</feature>
<dbReference type="PROSITE" id="PS50929">
    <property type="entry name" value="ABC_TM1F"/>
    <property type="match status" value="1"/>
</dbReference>
<feature type="transmembrane region" description="Helical" evidence="8">
    <location>
        <begin position="54"/>
        <end position="75"/>
    </location>
</feature>
<evidence type="ECO:0000256" key="1">
    <source>
        <dbReference type="ARBA" id="ARBA00004651"/>
    </source>
</evidence>
<evidence type="ECO:0000256" key="3">
    <source>
        <dbReference type="ARBA" id="ARBA00022692"/>
    </source>
</evidence>
<dbReference type="Gene3D" id="1.20.1560.10">
    <property type="entry name" value="ABC transporter type 1, transmembrane domain"/>
    <property type="match status" value="1"/>
</dbReference>
<dbReference type="Pfam" id="PF00005">
    <property type="entry name" value="ABC_tran"/>
    <property type="match status" value="1"/>
</dbReference>
<dbReference type="InterPro" id="IPR027417">
    <property type="entry name" value="P-loop_NTPase"/>
</dbReference>
<dbReference type="PROSITE" id="PS50893">
    <property type="entry name" value="ABC_TRANSPORTER_2"/>
    <property type="match status" value="1"/>
</dbReference>
<dbReference type="EMBL" id="JAXOJX010000038">
    <property type="protein sequence ID" value="MDZ5459077.1"/>
    <property type="molecule type" value="Genomic_DNA"/>
</dbReference>
<keyword evidence="6 8" id="KW-1133">Transmembrane helix</keyword>
<dbReference type="InterPro" id="IPR036640">
    <property type="entry name" value="ABC1_TM_sf"/>
</dbReference>
<dbReference type="PANTHER" id="PTHR43394">
    <property type="entry name" value="ATP-DEPENDENT PERMEASE MDL1, MITOCHONDRIAL"/>
    <property type="match status" value="1"/>
</dbReference>
<feature type="domain" description="ABC transporter" evidence="9">
    <location>
        <begin position="336"/>
        <end position="570"/>
    </location>
</feature>